<dbReference type="Pfam" id="PF18912">
    <property type="entry name" value="DZR_2"/>
    <property type="match status" value="1"/>
</dbReference>
<dbReference type="Proteomes" id="UP000442714">
    <property type="component" value="Unassembled WGS sequence"/>
</dbReference>
<evidence type="ECO:0000313" key="5">
    <source>
        <dbReference type="EMBL" id="MXO90211.1"/>
    </source>
</evidence>
<dbReference type="InterPro" id="IPR044005">
    <property type="entry name" value="DZR_2"/>
</dbReference>
<dbReference type="OrthoDB" id="9779910at2"/>
<dbReference type="SUPFAM" id="SSF53271">
    <property type="entry name" value="PRTase-like"/>
    <property type="match status" value="1"/>
</dbReference>
<evidence type="ECO:0000259" key="4">
    <source>
        <dbReference type="Pfam" id="PF18912"/>
    </source>
</evidence>
<dbReference type="PANTHER" id="PTHR47505:SF1">
    <property type="entry name" value="DNA UTILIZATION PROTEIN YHGH"/>
    <property type="match status" value="1"/>
</dbReference>
<keyword evidence="6" id="KW-1185">Reference proteome</keyword>
<dbReference type="PANTHER" id="PTHR47505">
    <property type="entry name" value="DNA UTILIZATION PROTEIN YHGH"/>
    <property type="match status" value="1"/>
</dbReference>
<proteinExistence type="inferred from homology"/>
<evidence type="ECO:0000256" key="1">
    <source>
        <dbReference type="ARBA" id="ARBA00008007"/>
    </source>
</evidence>
<feature type="compositionally biased region" description="Basic and acidic residues" evidence="2">
    <location>
        <begin position="259"/>
        <end position="270"/>
    </location>
</feature>
<feature type="region of interest" description="Disordered" evidence="2">
    <location>
        <begin position="249"/>
        <end position="270"/>
    </location>
</feature>
<dbReference type="Pfam" id="PF00156">
    <property type="entry name" value="Pribosyltran"/>
    <property type="match status" value="1"/>
</dbReference>
<feature type="domain" description="Phosphoribosyltransferase" evidence="3">
    <location>
        <begin position="191"/>
        <end position="242"/>
    </location>
</feature>
<dbReference type="InterPro" id="IPR029057">
    <property type="entry name" value="PRTase-like"/>
</dbReference>
<protein>
    <submittedName>
        <fullName evidence="5">ComF family protein</fullName>
    </submittedName>
</protein>
<name>A0A844ZPC4_9SPHN</name>
<evidence type="ECO:0000256" key="2">
    <source>
        <dbReference type="SAM" id="MobiDB-lite"/>
    </source>
</evidence>
<dbReference type="InterPro" id="IPR000836">
    <property type="entry name" value="PRTase_dom"/>
</dbReference>
<dbReference type="AlphaFoldDB" id="A0A844ZPC4"/>
<accession>A0A844ZPC4</accession>
<dbReference type="InterPro" id="IPR051910">
    <property type="entry name" value="ComF/GntX_DNA_util-trans"/>
</dbReference>
<organism evidence="5 6">
    <name type="scientific">Pontixanthobacter aquaemixtae</name>
    <dbReference type="NCBI Taxonomy" id="1958940"/>
    <lineage>
        <taxon>Bacteria</taxon>
        <taxon>Pseudomonadati</taxon>
        <taxon>Pseudomonadota</taxon>
        <taxon>Alphaproteobacteria</taxon>
        <taxon>Sphingomonadales</taxon>
        <taxon>Erythrobacteraceae</taxon>
        <taxon>Pontixanthobacter</taxon>
    </lineage>
</organism>
<comment type="caution">
    <text evidence="5">The sequence shown here is derived from an EMBL/GenBank/DDBJ whole genome shotgun (WGS) entry which is preliminary data.</text>
</comment>
<gene>
    <name evidence="5" type="ORF">GRI41_05220</name>
</gene>
<evidence type="ECO:0000259" key="3">
    <source>
        <dbReference type="Pfam" id="PF00156"/>
    </source>
</evidence>
<sequence>MTAAQRLADVLKPAVDLVYPPRCPLCGDAIAEQKGLCAPCWSQLVIPGEPSCVTCQRPFSDAFAAPEMQCAPCMAKPPKHDGIAAGTLYNDASRKLILAFKHGRRIALADMMAQLIAARLPKLEGNWLLIPVPLHRTRLWHRGFNQAGLLARRLGQLTGHSLLVDGLVRTQRTQSLGGLGRKARERALSGAIAVNSTHSDRLKGAKIVLVDDVLTSGATSDACVRSLKKGGAESVIIACFSRVLNEAVRNSPDQESETPEIRKSRAPRDE</sequence>
<comment type="similarity">
    <text evidence="1">Belongs to the ComF/GntX family.</text>
</comment>
<feature type="domain" description="Double zinc ribbon" evidence="4">
    <location>
        <begin position="15"/>
        <end position="74"/>
    </location>
</feature>
<dbReference type="CDD" id="cd06223">
    <property type="entry name" value="PRTases_typeI"/>
    <property type="match status" value="1"/>
</dbReference>
<evidence type="ECO:0000313" key="6">
    <source>
        <dbReference type="Proteomes" id="UP000442714"/>
    </source>
</evidence>
<reference evidence="5 6" key="1">
    <citation type="submission" date="2019-12" db="EMBL/GenBank/DDBJ databases">
        <title>Genomic-based taxomic classification of the family Erythrobacteraceae.</title>
        <authorList>
            <person name="Xu L."/>
        </authorList>
    </citation>
    <scope>NUCLEOTIDE SEQUENCE [LARGE SCALE GENOMIC DNA]</scope>
    <source>
        <strain evidence="5 6">KCTC 52763</strain>
    </source>
</reference>
<dbReference type="EMBL" id="WTYX01000001">
    <property type="protein sequence ID" value="MXO90211.1"/>
    <property type="molecule type" value="Genomic_DNA"/>
</dbReference>
<dbReference type="Gene3D" id="3.40.50.2020">
    <property type="match status" value="1"/>
</dbReference>